<accession>A0A7T0G461</accession>
<feature type="chain" id="PRO_5032437270" evidence="1">
    <location>
        <begin position="19"/>
        <end position="257"/>
    </location>
</feature>
<keyword evidence="1" id="KW-0732">Signal</keyword>
<gene>
    <name evidence="2" type="ORF">G3M78_11930</name>
</gene>
<proteinExistence type="predicted"/>
<protein>
    <submittedName>
        <fullName evidence="2">TolC family protein</fullName>
    </submittedName>
</protein>
<dbReference type="GO" id="GO:0015562">
    <property type="term" value="F:efflux transmembrane transporter activity"/>
    <property type="evidence" value="ECO:0007669"/>
    <property type="project" value="InterPro"/>
</dbReference>
<organism evidence="2 3">
    <name type="scientific">Candidatus Nitrohelix vancouverensis</name>
    <dbReference type="NCBI Taxonomy" id="2705534"/>
    <lineage>
        <taxon>Bacteria</taxon>
        <taxon>Pseudomonadati</taxon>
        <taxon>Nitrospinota/Tectimicrobiota group</taxon>
        <taxon>Nitrospinota</taxon>
        <taxon>Nitrospinia</taxon>
        <taxon>Nitrospinales</taxon>
        <taxon>Nitrospinaceae</taxon>
        <taxon>Candidatus Nitrohelix</taxon>
    </lineage>
</organism>
<dbReference type="AlphaFoldDB" id="A0A7T0G461"/>
<evidence type="ECO:0000313" key="3">
    <source>
        <dbReference type="Proteomes" id="UP000594464"/>
    </source>
</evidence>
<reference evidence="3" key="1">
    <citation type="submission" date="2020-02" db="EMBL/GenBank/DDBJ databases">
        <title>Genomic and physiological characterization of two novel Nitrospinaceae genera.</title>
        <authorList>
            <person name="Mueller A.J."/>
            <person name="Jung M.-Y."/>
            <person name="Strachan C.R."/>
            <person name="Herbold C.W."/>
            <person name="Kirkegaard R.H."/>
            <person name="Daims H."/>
        </authorList>
    </citation>
    <scope>NUCLEOTIDE SEQUENCE [LARGE SCALE GENOMIC DNA]</scope>
</reference>
<dbReference type="SUPFAM" id="SSF56954">
    <property type="entry name" value="Outer membrane efflux proteins (OEP)"/>
    <property type="match status" value="1"/>
</dbReference>
<name>A0A7T0G461_9BACT</name>
<dbReference type="KEGG" id="nva:G3M78_11930"/>
<sequence length="257" mass="28745">MSFLIVILFVFATLDASAKETSVAKESVAKEIPTLEQAIQQALTLDADKTPRSSLILMVKDFYFQIQSKAEQLEVAEEVKEHFQKAVQKSEEKYDEGDEDISQSNITKLKLGLAGTLNDIYELTAEIQIAKLSLGKLLGRQFGDQSVLAEAKVKPVSFPFVSLDAFLADQKEKVADRFELEKAFISVIKSKNVMLLAKKNRKITRTLLVTEVANYDFGIGDSGDLFEALIIYTRVLKGYYASVYEFNLSVARLEALH</sequence>
<dbReference type="Proteomes" id="UP000594464">
    <property type="component" value="Chromosome"/>
</dbReference>
<evidence type="ECO:0000313" key="2">
    <source>
        <dbReference type="EMBL" id="QPJ66063.1"/>
    </source>
</evidence>
<dbReference type="Gene3D" id="1.20.1600.10">
    <property type="entry name" value="Outer membrane efflux proteins (OEP)"/>
    <property type="match status" value="1"/>
</dbReference>
<dbReference type="EMBL" id="CP048620">
    <property type="protein sequence ID" value="QPJ66063.1"/>
    <property type="molecule type" value="Genomic_DNA"/>
</dbReference>
<feature type="signal peptide" evidence="1">
    <location>
        <begin position="1"/>
        <end position="18"/>
    </location>
</feature>
<evidence type="ECO:0000256" key="1">
    <source>
        <dbReference type="SAM" id="SignalP"/>
    </source>
</evidence>